<comment type="caution">
    <text evidence="2">The sequence shown here is derived from an EMBL/GenBank/DDBJ whole genome shotgun (WGS) entry which is preliminary data.</text>
</comment>
<name>A0ABT9Y9E5_9FIRM</name>
<feature type="chain" id="PRO_5046784642" evidence="1">
    <location>
        <begin position="28"/>
        <end position="326"/>
    </location>
</feature>
<evidence type="ECO:0000313" key="3">
    <source>
        <dbReference type="Proteomes" id="UP001239167"/>
    </source>
</evidence>
<dbReference type="Proteomes" id="UP001239167">
    <property type="component" value="Unassembled WGS sequence"/>
</dbReference>
<organism evidence="2 3">
    <name type="scientific">Pectinatus haikarae</name>
    <dbReference type="NCBI Taxonomy" id="349096"/>
    <lineage>
        <taxon>Bacteria</taxon>
        <taxon>Bacillati</taxon>
        <taxon>Bacillota</taxon>
        <taxon>Negativicutes</taxon>
        <taxon>Selenomonadales</taxon>
        <taxon>Selenomonadaceae</taxon>
        <taxon>Pectinatus</taxon>
    </lineage>
</organism>
<dbReference type="EMBL" id="JAUSUE010000008">
    <property type="protein sequence ID" value="MDQ0203729.1"/>
    <property type="molecule type" value="Genomic_DNA"/>
</dbReference>
<reference evidence="2 3" key="1">
    <citation type="submission" date="2023-07" db="EMBL/GenBank/DDBJ databases">
        <title>Genomic Encyclopedia of Type Strains, Phase IV (KMG-IV): sequencing the most valuable type-strain genomes for metagenomic binning, comparative biology and taxonomic classification.</title>
        <authorList>
            <person name="Goeker M."/>
        </authorList>
    </citation>
    <scope>NUCLEOTIDE SEQUENCE [LARGE SCALE GENOMIC DNA]</scope>
    <source>
        <strain evidence="2 3">DSM 16980</strain>
    </source>
</reference>
<accession>A0ABT9Y9E5</accession>
<sequence>MKKLFLIWVFFLFIFMAAAPSIIYAQAGQNTTGETSWTWIASDEKYGKFYAPERVRVTARENDIPICIEAWIKTAYTTAGAAETVSAMGLKEISNPASLSYSLALIEINPQGRTLDYKQEIFYDKEGNILVSHKYDQPRLKEINSQSFDENFYDAIVDQVFGQGETARTKANDRWITLWRKVDADTASSSTADTTTIRKRGDDVFVWIWQETRNNSTSAITQINFYKKVFSLSTYSYKITSYSSWTPAERWKDNNASLTGQYASIVPDSKEDMEIRMIKQYADAHPDWVNRYQTAGSKITAANTPVENQLQTPAAITQGSGSADTL</sequence>
<proteinExistence type="predicted"/>
<dbReference type="RefSeq" id="WP_307223835.1">
    <property type="nucleotide sequence ID" value="NZ_CP116940.1"/>
</dbReference>
<gene>
    <name evidence="2" type="ORF">J2S01_001446</name>
</gene>
<protein>
    <submittedName>
        <fullName evidence="2">Uncharacterized protein</fullName>
    </submittedName>
</protein>
<feature type="signal peptide" evidence="1">
    <location>
        <begin position="1"/>
        <end position="27"/>
    </location>
</feature>
<keyword evidence="1" id="KW-0732">Signal</keyword>
<evidence type="ECO:0000313" key="2">
    <source>
        <dbReference type="EMBL" id="MDQ0203729.1"/>
    </source>
</evidence>
<keyword evidence="3" id="KW-1185">Reference proteome</keyword>
<evidence type="ECO:0000256" key="1">
    <source>
        <dbReference type="SAM" id="SignalP"/>
    </source>
</evidence>